<feature type="compositionally biased region" description="Basic and acidic residues" evidence="3">
    <location>
        <begin position="144"/>
        <end position="153"/>
    </location>
</feature>
<reference evidence="9" key="1">
    <citation type="submission" date="2019-10" db="EMBL/GenBank/DDBJ databases">
        <title>Nonomuraea sp. nov., isolated from Phyllanthus amarus.</title>
        <authorList>
            <person name="Klykleung N."/>
            <person name="Tanasupawat S."/>
        </authorList>
    </citation>
    <scope>NUCLEOTIDE SEQUENCE [LARGE SCALE GENOMIC DNA]</scope>
    <source>
        <strain evidence="9">3MP-10</strain>
    </source>
</reference>
<dbReference type="PANTHER" id="PTHR32305">
    <property type="match status" value="1"/>
</dbReference>
<accession>A0A5N6AEQ7</accession>
<dbReference type="Pfam" id="PF20148">
    <property type="entry name" value="DUF6531"/>
    <property type="match status" value="1"/>
</dbReference>
<feature type="domain" description="Type VII secretion system protein EssD-like" evidence="5">
    <location>
        <begin position="1407"/>
        <end position="1518"/>
    </location>
</feature>
<evidence type="ECO:0000256" key="4">
    <source>
        <dbReference type="SAM" id="Phobius"/>
    </source>
</evidence>
<dbReference type="Pfam" id="PF13930">
    <property type="entry name" value="Endonuclea_NS_2"/>
    <property type="match status" value="1"/>
</dbReference>
<dbReference type="Gene3D" id="1.20.120.330">
    <property type="entry name" value="Nucleotidyltransferases domain 2"/>
    <property type="match status" value="1"/>
</dbReference>
<dbReference type="Gene3D" id="3.40.570.10">
    <property type="entry name" value="Extracellular Endonuclease, subunit A"/>
    <property type="match status" value="1"/>
</dbReference>
<keyword evidence="10" id="KW-1185">Reference proteome</keyword>
<feature type="domain" description="Teneurin-like YD-shell" evidence="8">
    <location>
        <begin position="1108"/>
        <end position="1369"/>
    </location>
</feature>
<evidence type="ECO:0000256" key="3">
    <source>
        <dbReference type="SAM" id="MobiDB-lite"/>
    </source>
</evidence>
<feature type="compositionally biased region" description="Basic and acidic residues" evidence="3">
    <location>
        <begin position="17"/>
        <end position="31"/>
    </location>
</feature>
<keyword evidence="4" id="KW-1133">Transmembrane helix</keyword>
<dbReference type="InterPro" id="IPR045351">
    <property type="entry name" value="DUF6531"/>
</dbReference>
<dbReference type="Gene3D" id="2.180.10.10">
    <property type="entry name" value="RHS repeat-associated core"/>
    <property type="match status" value="2"/>
</dbReference>
<dbReference type="PANTHER" id="PTHR32305:SF15">
    <property type="entry name" value="PROTEIN RHSA-RELATED"/>
    <property type="match status" value="1"/>
</dbReference>
<dbReference type="Proteomes" id="UP000314251">
    <property type="component" value="Unassembled WGS sequence"/>
</dbReference>
<feature type="coiled-coil region" evidence="2">
    <location>
        <begin position="172"/>
        <end position="206"/>
    </location>
</feature>
<proteinExistence type="predicted"/>
<dbReference type="InterPro" id="IPR050708">
    <property type="entry name" value="T6SS_VgrG/RHS"/>
</dbReference>
<dbReference type="OrthoDB" id="4981820at2"/>
<name>A0A5N6AEQ7_9ACTN</name>
<feature type="region of interest" description="Disordered" evidence="3">
    <location>
        <begin position="144"/>
        <end position="164"/>
    </location>
</feature>
<evidence type="ECO:0000259" key="7">
    <source>
        <dbReference type="Pfam" id="PF21725"/>
    </source>
</evidence>
<dbReference type="Pfam" id="PF21725">
    <property type="entry name" value="T7SS_signal"/>
    <property type="match status" value="1"/>
</dbReference>
<feature type="transmembrane region" description="Helical" evidence="4">
    <location>
        <begin position="252"/>
        <end position="281"/>
    </location>
</feature>
<keyword evidence="4" id="KW-0812">Transmembrane</keyword>
<evidence type="ECO:0000259" key="8">
    <source>
        <dbReference type="Pfam" id="PF25023"/>
    </source>
</evidence>
<feature type="domain" description="Putative T7SS secretion signal" evidence="7">
    <location>
        <begin position="25"/>
        <end position="193"/>
    </location>
</feature>
<gene>
    <name evidence="9" type="ORF">FH607_009615</name>
</gene>
<dbReference type="NCBIfam" id="TIGR03696">
    <property type="entry name" value="Rhs_assc_core"/>
    <property type="match status" value="1"/>
</dbReference>
<dbReference type="InterPro" id="IPR044927">
    <property type="entry name" value="Endonuclea_NS_2"/>
</dbReference>
<sequence length="1556" mass="171252">MCGGGGVSRPSDWSPVDMDRDPTPGDPDEVRELSEELKEFADDVGEALGKIRGLASERAVLDWAGLSADAFRREFDGVPDNLTKLEDSYSLCAQALNSYWPKLQTAQGMADRALDRAISAQADLASAQSALGDATDWLGRAGDEAERLQREGEREDVEPPDENDVRAAARDRQAAEAAATAAQGRVNDAEERLSAARQLALDAQEMREEAARVCAQGIEEASDAGIQNRRWWEKAIDWVTDNWDTLVDACKLVVAVLGIVVMIIGGPLAWVVLAAAIVVLADTLIKYARGEAGLLDVAFAALDCIPGMKGLTTLGGLARGLRGVARAGLRGTARNVRNAAVRGRDMLVDGFQSAYARLRCLIRSGGTDPVDLATGKMFLPQTDVALPGVLPLRFTRRVESGYRAGRWFGPSWSSTCDERLEVDDQGVVYLSEDGMILAYPHPGEPGEPTRPLRGPRWELVTSEGGGYRLTQTTGGVIRHFAVPNGRGVAPLVRITDRHGNSIEFDRAPDGTPTAIRHSGGYHLGIVTDAGRITELRLVGAGEVGTDVTIRRYGYDDAGNLAEVVNSSGLPLRFTYDEWYRVTSWTDTNDLRYDYRYDERGRCVAEGGDVGDFALAFDYDETLEEWPGHTITTLTDGRGARTRHVVNEHFQIVAEISPRGGVTRTEYDADHHLIRHTDPLGNVTRFENDARGLPVAVHYPDGRSTRYGYNSFGQPTEIRRHDGSLWRREYDDRGNRTAMIDAAGVATRYEYDHAGRLVAVEDVHGRRTTIEHNPAGLPVRITDPLGGRVVRRYDAFGRVSEVVDPLGAVTRMWWTVEGRISRLQRPNGAEETWSYDGEGNCLGHVDANGGVTRYEYGRFDLLRTRVEPDGARYEFAHDPATLLLTRVTNPQGLAWDYVYDLDGRLVAESDFDDRRVTYRRDTAGRLVGRTTPLGEEIDYVHDEVGRVLTKDVAGVRTTYEYDAAGMMVRAATPESEIRWSRDEVGRVVAEAVDGRTLSCRYDAAGRRTERVTPGGSVTLHDYDPAGRPATLTISGHTLTFSHDAAGHELSRRFGNSVDLTQSWEPTTGRLARQAVHGPQGLMAERSYTYRSDGVPIGIDDQGRGHLDLELDSVGRVVEVSAQGWRETYAYDEAGNQTAASWPGGGAEDTVQGERQYTGTRLTRAGAVHYEYDAAGRVILRRRTRLSRKPDIWRYTWDAEDHLTSVTTPDGTLWRYTYDPLGRRTAKLRLAADGETVVERTHFTWDGTTLTEQHASAPNTPNVVITWDHQGLRPVAQTERLVDAATQEEIDSRFFAIATDLIGSPTELVDETGDVAWRARATLWGVTSWNRDSTAHTPLRFPGQYHDQETGLHHNHHRYYDPETARYISRDLLGLGPAPNPVAYVSNPWVWIDPLGLGPCHGVLEHGGNVHYLPLDDYGRATGVDAVLTRSMLDTGSPANAAIHPSGWSGHGTLYNEGRGHLLADRLGGNGDLEENLVTLTQDPTNTPIMRDEIEALVYDAVDAGQTVRYEVRAHYPGPGDIAPSGLSFHAVGDGGFRLDRYLENPAGMFGFGETGRL</sequence>
<dbReference type="InterPro" id="IPR006530">
    <property type="entry name" value="YD"/>
</dbReference>
<dbReference type="InterPro" id="IPR031325">
    <property type="entry name" value="RHS_repeat"/>
</dbReference>
<dbReference type="InterPro" id="IPR022385">
    <property type="entry name" value="Rhs_assc_core"/>
</dbReference>
<keyword evidence="4" id="KW-0472">Membrane</keyword>
<dbReference type="EMBL" id="VDLY02000005">
    <property type="protein sequence ID" value="KAB8167141.1"/>
    <property type="molecule type" value="Genomic_DNA"/>
</dbReference>
<feature type="domain" description="DUF6531" evidence="6">
    <location>
        <begin position="368"/>
        <end position="439"/>
    </location>
</feature>
<evidence type="ECO:0000313" key="10">
    <source>
        <dbReference type="Proteomes" id="UP000314251"/>
    </source>
</evidence>
<feature type="region of interest" description="Disordered" evidence="3">
    <location>
        <begin position="1"/>
        <end position="31"/>
    </location>
</feature>
<evidence type="ECO:0008006" key="11">
    <source>
        <dbReference type="Google" id="ProtNLM"/>
    </source>
</evidence>
<dbReference type="Pfam" id="PF25023">
    <property type="entry name" value="TEN_YD-shell"/>
    <property type="match status" value="2"/>
</dbReference>
<keyword evidence="1" id="KW-0677">Repeat</keyword>
<dbReference type="InterPro" id="IPR044929">
    <property type="entry name" value="DNA/RNA_non-sp_Endonuclease_sf"/>
</dbReference>
<dbReference type="NCBIfam" id="TIGR01643">
    <property type="entry name" value="YD_repeat_2x"/>
    <property type="match status" value="10"/>
</dbReference>
<evidence type="ECO:0000259" key="6">
    <source>
        <dbReference type="Pfam" id="PF20148"/>
    </source>
</evidence>
<organism evidence="9 10">
    <name type="scientific">Streptomyces mimosae</name>
    <dbReference type="NCBI Taxonomy" id="2586635"/>
    <lineage>
        <taxon>Bacteria</taxon>
        <taxon>Bacillati</taxon>
        <taxon>Actinomycetota</taxon>
        <taxon>Actinomycetes</taxon>
        <taxon>Kitasatosporales</taxon>
        <taxon>Streptomycetaceae</taxon>
        <taxon>Streptomyces</taxon>
    </lineage>
</organism>
<feature type="domain" description="Teneurin-like YD-shell" evidence="8">
    <location>
        <begin position="663"/>
        <end position="803"/>
    </location>
</feature>
<evidence type="ECO:0000256" key="2">
    <source>
        <dbReference type="SAM" id="Coils"/>
    </source>
</evidence>
<evidence type="ECO:0000256" key="1">
    <source>
        <dbReference type="ARBA" id="ARBA00022737"/>
    </source>
</evidence>
<evidence type="ECO:0000259" key="5">
    <source>
        <dbReference type="Pfam" id="PF13930"/>
    </source>
</evidence>
<protein>
    <recommendedName>
        <fullName evidence="11">Type IV secretion protein Rhs</fullName>
    </recommendedName>
</protein>
<dbReference type="InterPro" id="IPR056823">
    <property type="entry name" value="TEN-like_YD-shell"/>
</dbReference>
<dbReference type="Pfam" id="PF05593">
    <property type="entry name" value="RHS_repeat"/>
    <property type="match status" value="5"/>
</dbReference>
<dbReference type="InterPro" id="IPR049082">
    <property type="entry name" value="T7SS_signal"/>
</dbReference>
<evidence type="ECO:0000313" key="9">
    <source>
        <dbReference type="EMBL" id="KAB8167141.1"/>
    </source>
</evidence>
<keyword evidence="2" id="KW-0175">Coiled coil</keyword>
<comment type="caution">
    <text evidence="9">The sequence shown here is derived from an EMBL/GenBank/DDBJ whole genome shotgun (WGS) entry which is preliminary data.</text>
</comment>